<evidence type="ECO:0000256" key="1">
    <source>
        <dbReference type="SAM" id="SignalP"/>
    </source>
</evidence>
<dbReference type="KEGG" id="llu:AKJ09_08260"/>
<evidence type="ECO:0000313" key="3">
    <source>
        <dbReference type="Proteomes" id="UP000064967"/>
    </source>
</evidence>
<reference evidence="2 3" key="1">
    <citation type="submission" date="2015-08" db="EMBL/GenBank/DDBJ databases">
        <authorList>
            <person name="Babu N.S."/>
            <person name="Beckwith C.J."/>
            <person name="Beseler K.G."/>
            <person name="Brison A."/>
            <person name="Carone J.V."/>
            <person name="Caskin T.P."/>
            <person name="Diamond M."/>
            <person name="Durham M.E."/>
            <person name="Foxe J.M."/>
            <person name="Go M."/>
            <person name="Henderson B.A."/>
            <person name="Jones I.B."/>
            <person name="McGettigan J.A."/>
            <person name="Micheletti S.J."/>
            <person name="Nasrallah M.E."/>
            <person name="Ortiz D."/>
            <person name="Piller C.R."/>
            <person name="Privatt S.R."/>
            <person name="Schneider S.L."/>
            <person name="Sharp S."/>
            <person name="Smith T.C."/>
            <person name="Stanton J.D."/>
            <person name="Ullery H.E."/>
            <person name="Wilson R.J."/>
            <person name="Serrano M.G."/>
            <person name="Buck G."/>
            <person name="Lee V."/>
            <person name="Wang Y."/>
            <person name="Carvalho R."/>
            <person name="Voegtly L."/>
            <person name="Shi R."/>
            <person name="Duckworth R."/>
            <person name="Johnson A."/>
            <person name="Loviza R."/>
            <person name="Walstead R."/>
            <person name="Shah Z."/>
            <person name="Kiflezghi M."/>
            <person name="Wade K."/>
            <person name="Ball S.L."/>
            <person name="Bradley K.W."/>
            <person name="Asai D.J."/>
            <person name="Bowman C.A."/>
            <person name="Russell D.A."/>
            <person name="Pope W.H."/>
            <person name="Jacobs-Sera D."/>
            <person name="Hendrix R.W."/>
            <person name="Hatfull G.F."/>
        </authorList>
    </citation>
    <scope>NUCLEOTIDE SEQUENCE [LARGE SCALE GENOMIC DNA]</scope>
    <source>
        <strain evidence="2 3">DSM 27648</strain>
    </source>
</reference>
<evidence type="ECO:0000313" key="2">
    <source>
        <dbReference type="EMBL" id="AKV01597.1"/>
    </source>
</evidence>
<dbReference type="STRING" id="1391654.AKJ09_08260"/>
<organism evidence="2 3">
    <name type="scientific">Labilithrix luteola</name>
    <dbReference type="NCBI Taxonomy" id="1391654"/>
    <lineage>
        <taxon>Bacteria</taxon>
        <taxon>Pseudomonadati</taxon>
        <taxon>Myxococcota</taxon>
        <taxon>Polyangia</taxon>
        <taxon>Polyangiales</taxon>
        <taxon>Labilitrichaceae</taxon>
        <taxon>Labilithrix</taxon>
    </lineage>
</organism>
<dbReference type="PROSITE" id="PS51257">
    <property type="entry name" value="PROKAR_LIPOPROTEIN"/>
    <property type="match status" value="1"/>
</dbReference>
<feature type="signal peptide" evidence="1">
    <location>
        <begin position="1"/>
        <end position="20"/>
    </location>
</feature>
<proteinExistence type="predicted"/>
<gene>
    <name evidence="2" type="ORF">AKJ09_08260</name>
</gene>
<dbReference type="AlphaFoldDB" id="A0A0K1Q7F1"/>
<name>A0A0K1Q7F1_9BACT</name>
<dbReference type="OrthoDB" id="5481610at2"/>
<accession>A0A0K1Q7F1</accession>
<protein>
    <recommendedName>
        <fullName evidence="4">TolB protein</fullName>
    </recommendedName>
</protein>
<dbReference type="InterPro" id="IPR011044">
    <property type="entry name" value="Quino_amine_DH_bsu"/>
</dbReference>
<dbReference type="RefSeq" id="WP_146652668.1">
    <property type="nucleotide sequence ID" value="NZ_CP012333.1"/>
</dbReference>
<dbReference type="Gene3D" id="2.120.10.30">
    <property type="entry name" value="TolB, C-terminal domain"/>
    <property type="match status" value="1"/>
</dbReference>
<dbReference type="SUPFAM" id="SSF50969">
    <property type="entry name" value="YVTN repeat-like/Quinoprotein amine dehydrogenase"/>
    <property type="match status" value="1"/>
</dbReference>
<sequence>MLRSAHLFAATTLVVAIGLAACGSDTSDGAGSDPTKGPGFGDSNVDPGAVKRLFFDPPTATVTIDGTNPQSASYTLKAELGNGTVGDVVAEALQFDRPDLAKLAPGNPVVATAPGPFGGTGKIHAVYKGQEALAELRIVVKVEYVDPSADPDGVAALKGSPLAQDPKLSTLLYPYDKTVFPLGLASPLVMWNAPQANDTYRIHFDEDNYSFDGYYKVGALGQQRVEQAVWDHVTASNGGSPLNLKVARYDAAAKVAYESASQAWKIAPASMRGAIYYWTTSGGGHLSKIQPGTGGTPVQLGGGQCMGCHAVSADGNTLVAAVENASVNRSWVSFDLPGATPPATLRKDGAEFGANVAVNPNGKYVVYGGGPMHIADTFSGTPITTSGLETTPLDPGMKILTHPAFSPDGKHLAAVQSSDTWVSWQDSKLMTLDFDEATQVFSNPKGLVGSAAFPATVRAIAYPSFAPDSQQIAFHVADYATGCNATGCDANTKDVGAIWMQNASGSAPIRLDALNDSSLKAEDHNLAYEPTFNPIERGGYFWVVFTSTRDWGNKPEVSGAANNGKKRLWIAAIDKTTGATDPSHPAFFLEGQELETMNMRGFWALASCKSAAVSQGETSGGTCAAGFECCSGFCDQGKCIDVTEVACRAIGEACTETSDCCNSPSIQCVNGKCVSPVH</sequence>
<keyword evidence="3" id="KW-1185">Reference proteome</keyword>
<dbReference type="EMBL" id="CP012333">
    <property type="protein sequence ID" value="AKV01597.1"/>
    <property type="molecule type" value="Genomic_DNA"/>
</dbReference>
<evidence type="ECO:0008006" key="4">
    <source>
        <dbReference type="Google" id="ProtNLM"/>
    </source>
</evidence>
<dbReference type="Proteomes" id="UP000064967">
    <property type="component" value="Chromosome"/>
</dbReference>
<dbReference type="InterPro" id="IPR011042">
    <property type="entry name" value="6-blade_b-propeller_TolB-like"/>
</dbReference>
<feature type="chain" id="PRO_5005467210" description="TolB protein" evidence="1">
    <location>
        <begin position="21"/>
        <end position="678"/>
    </location>
</feature>
<keyword evidence="1" id="KW-0732">Signal</keyword>